<protein>
    <submittedName>
        <fullName evidence="3">Addiction module toxin RelE</fullName>
    </submittedName>
</protein>
<dbReference type="PANTHER" id="PTHR33755">
    <property type="entry name" value="TOXIN PARE1-RELATED"/>
    <property type="match status" value="1"/>
</dbReference>
<gene>
    <name evidence="3" type="ORF">BMI79_14775</name>
</gene>
<dbReference type="EMBL" id="MOXD01000008">
    <property type="protein sequence ID" value="OMQ21348.1"/>
    <property type="molecule type" value="Genomic_DNA"/>
</dbReference>
<proteinExistence type="inferred from homology"/>
<keyword evidence="2" id="KW-1277">Toxin-antitoxin system</keyword>
<comment type="similarity">
    <text evidence="1">Belongs to the RelE toxin family.</text>
</comment>
<evidence type="ECO:0000256" key="1">
    <source>
        <dbReference type="ARBA" id="ARBA00006226"/>
    </source>
</evidence>
<dbReference type="Proteomes" id="UP000216021">
    <property type="component" value="Unassembled WGS sequence"/>
</dbReference>
<dbReference type="PANTHER" id="PTHR33755:SF5">
    <property type="entry name" value="TYPE II TOXIN-ANTITOXIN SYSTEM RELE_PARE FAMILY TOXIN"/>
    <property type="match status" value="1"/>
</dbReference>
<organism evidence="3 4">
    <name type="scientific">Serratia oryzae</name>
    <dbReference type="NCBI Taxonomy" id="2034155"/>
    <lineage>
        <taxon>Bacteria</taxon>
        <taxon>Pseudomonadati</taxon>
        <taxon>Pseudomonadota</taxon>
        <taxon>Gammaproteobacteria</taxon>
        <taxon>Enterobacterales</taxon>
        <taxon>Yersiniaceae</taxon>
        <taxon>Serratia</taxon>
    </lineage>
</organism>
<sequence length="91" mass="10533">MRIEWDDVALQDRERIFEFLYPFYPLAAEQADAEVEQAAKRLLHNPHLGKLWYGEARKLLVSKASLVLVYRVVGDVIQVLAVAHQREKFPG</sequence>
<dbReference type="RefSeq" id="WP_076942985.1">
    <property type="nucleotide sequence ID" value="NZ_MOXD01000008.1"/>
</dbReference>
<evidence type="ECO:0000313" key="4">
    <source>
        <dbReference type="Proteomes" id="UP000216021"/>
    </source>
</evidence>
<dbReference type="STRING" id="2034155.BMI79_14775"/>
<dbReference type="Gene3D" id="3.30.2310.20">
    <property type="entry name" value="RelE-like"/>
    <property type="match status" value="1"/>
</dbReference>
<name>A0A1S8CI24_9GAMM</name>
<dbReference type="InterPro" id="IPR035093">
    <property type="entry name" value="RelE/ParE_toxin_dom_sf"/>
</dbReference>
<dbReference type="InterPro" id="IPR007712">
    <property type="entry name" value="RelE/ParE_toxin"/>
</dbReference>
<accession>A0A1S8CI24</accession>
<dbReference type="Pfam" id="PF05016">
    <property type="entry name" value="ParE_toxin"/>
    <property type="match status" value="1"/>
</dbReference>
<reference evidence="3 4" key="1">
    <citation type="submission" date="2016-11" db="EMBL/GenBank/DDBJ databases">
        <title>Rahnella oryzae sp. nov., isolated from rice root.</title>
        <authorList>
            <person name="Zhang X.-X."/>
            <person name="Zhang J."/>
        </authorList>
    </citation>
    <scope>NUCLEOTIDE SEQUENCE [LARGE SCALE GENOMIC DNA]</scope>
    <source>
        <strain evidence="3 4">J11-6</strain>
    </source>
</reference>
<dbReference type="AlphaFoldDB" id="A0A1S8CI24"/>
<evidence type="ECO:0000313" key="3">
    <source>
        <dbReference type="EMBL" id="OMQ21348.1"/>
    </source>
</evidence>
<dbReference type="NCBIfam" id="TIGR02385">
    <property type="entry name" value="RelE_StbE"/>
    <property type="match status" value="1"/>
</dbReference>
<dbReference type="InterPro" id="IPR051803">
    <property type="entry name" value="TA_system_RelE-like_toxin"/>
</dbReference>
<evidence type="ECO:0000256" key="2">
    <source>
        <dbReference type="ARBA" id="ARBA00022649"/>
    </source>
</evidence>
<comment type="caution">
    <text evidence="3">The sequence shown here is derived from an EMBL/GenBank/DDBJ whole genome shotgun (WGS) entry which is preliminary data.</text>
</comment>
<keyword evidence="4" id="KW-1185">Reference proteome</keyword>